<evidence type="ECO:0000313" key="2">
    <source>
        <dbReference type="Proteomes" id="UP000598775"/>
    </source>
</evidence>
<dbReference type="EMBL" id="BMGP01000009">
    <property type="protein sequence ID" value="GGF41179.1"/>
    <property type="molecule type" value="Genomic_DNA"/>
</dbReference>
<keyword evidence="2" id="KW-1185">Reference proteome</keyword>
<proteinExistence type="predicted"/>
<comment type="caution">
    <text evidence="1">The sequence shown here is derived from an EMBL/GenBank/DDBJ whole genome shotgun (WGS) entry which is preliminary data.</text>
</comment>
<dbReference type="Proteomes" id="UP000598775">
    <property type="component" value="Unassembled WGS sequence"/>
</dbReference>
<name>A0A917BF37_9MICO</name>
<evidence type="ECO:0000313" key="1">
    <source>
        <dbReference type="EMBL" id="GGF41179.1"/>
    </source>
</evidence>
<organism evidence="1 2">
    <name type="scientific">Subtercola lobariae</name>
    <dbReference type="NCBI Taxonomy" id="1588641"/>
    <lineage>
        <taxon>Bacteria</taxon>
        <taxon>Bacillati</taxon>
        <taxon>Actinomycetota</taxon>
        <taxon>Actinomycetes</taxon>
        <taxon>Micrococcales</taxon>
        <taxon>Microbacteriaceae</taxon>
        <taxon>Subtercola</taxon>
    </lineage>
</organism>
<protein>
    <submittedName>
        <fullName evidence="1">Uncharacterized protein</fullName>
    </submittedName>
</protein>
<reference evidence="1 2" key="1">
    <citation type="journal article" date="2014" name="Int. J. Syst. Evol. Microbiol.">
        <title>Complete genome sequence of Corynebacterium casei LMG S-19264T (=DSM 44701T), isolated from a smear-ripened cheese.</title>
        <authorList>
            <consortium name="US DOE Joint Genome Institute (JGI-PGF)"/>
            <person name="Walter F."/>
            <person name="Albersmeier A."/>
            <person name="Kalinowski J."/>
            <person name="Ruckert C."/>
        </authorList>
    </citation>
    <scope>NUCLEOTIDE SEQUENCE [LARGE SCALE GENOMIC DNA]</scope>
    <source>
        <strain evidence="1 2">CGMCC 1.12976</strain>
    </source>
</reference>
<accession>A0A917BF37</accession>
<dbReference type="AlphaFoldDB" id="A0A917BF37"/>
<gene>
    <name evidence="1" type="ORF">GCM10011399_37360</name>
</gene>
<sequence>MLACLAWPLVTLLSSRARRLYFWLAVLVTIVGLKPDAWVLYKGQPAAAVFILVLMHLRRYQT</sequence>